<evidence type="ECO:0000256" key="12">
    <source>
        <dbReference type="ARBA" id="ARBA00023136"/>
    </source>
</evidence>
<feature type="domain" description="Voltage-dependent calcium channel alpha-1 subunit IQ" evidence="18">
    <location>
        <begin position="306"/>
        <end position="384"/>
    </location>
</feature>
<gene>
    <name evidence="20" type="ORF">A3Q56_07288</name>
</gene>
<evidence type="ECO:0000259" key="18">
    <source>
        <dbReference type="Pfam" id="PF08763"/>
    </source>
</evidence>
<evidence type="ECO:0000256" key="14">
    <source>
        <dbReference type="ARBA" id="ARBA00023303"/>
    </source>
</evidence>
<dbReference type="Gene3D" id="1.10.238.10">
    <property type="entry name" value="EF-hand"/>
    <property type="match status" value="1"/>
</dbReference>
<dbReference type="GO" id="GO:0045202">
    <property type="term" value="C:synapse"/>
    <property type="evidence" value="ECO:0007669"/>
    <property type="project" value="GOC"/>
</dbReference>
<dbReference type="GO" id="GO:0008331">
    <property type="term" value="F:high voltage-gated calcium channel activity"/>
    <property type="evidence" value="ECO:0007669"/>
    <property type="project" value="TreeGrafter"/>
</dbReference>
<protein>
    <recommendedName>
        <fullName evidence="22">Voltage-dependent calcium channel alpha-1 subunit IQ domain-containing protein</fullName>
    </recommendedName>
</protein>
<comment type="caution">
    <text evidence="20">The sequence shown here is derived from an EMBL/GenBank/DDBJ whole genome shotgun (WGS) entry which is preliminary data.</text>
</comment>
<keyword evidence="2" id="KW-0813">Transport</keyword>
<dbReference type="InterPro" id="IPR014873">
    <property type="entry name" value="VDCC_a1su_IQ"/>
</dbReference>
<feature type="non-terminal residue" evidence="20">
    <location>
        <position position="1"/>
    </location>
</feature>
<dbReference type="GO" id="GO:0007268">
    <property type="term" value="P:chemical synaptic transmission"/>
    <property type="evidence" value="ECO:0007669"/>
    <property type="project" value="TreeGrafter"/>
</dbReference>
<dbReference type="SUPFAM" id="SSF81324">
    <property type="entry name" value="Voltage-gated potassium channels"/>
    <property type="match status" value="1"/>
</dbReference>
<evidence type="ECO:0000256" key="1">
    <source>
        <dbReference type="ARBA" id="ARBA00004141"/>
    </source>
</evidence>
<dbReference type="GO" id="GO:0005891">
    <property type="term" value="C:voltage-gated calcium channel complex"/>
    <property type="evidence" value="ECO:0007669"/>
    <property type="project" value="InterPro"/>
</dbReference>
<dbReference type="PANTHER" id="PTHR45628">
    <property type="entry name" value="VOLTAGE-DEPENDENT CALCIUM CHANNEL TYPE A SUBUNIT ALPHA-1"/>
    <property type="match status" value="1"/>
</dbReference>
<dbReference type="GO" id="GO:0098703">
    <property type="term" value="P:calcium ion import across plasma membrane"/>
    <property type="evidence" value="ECO:0007669"/>
    <property type="project" value="TreeGrafter"/>
</dbReference>
<evidence type="ECO:0008006" key="22">
    <source>
        <dbReference type="Google" id="ProtNLM"/>
    </source>
</evidence>
<evidence type="ECO:0000256" key="9">
    <source>
        <dbReference type="ARBA" id="ARBA00022882"/>
    </source>
</evidence>
<reference evidence="20 21" key="1">
    <citation type="submission" date="2016-04" db="EMBL/GenBank/DDBJ databases">
        <title>The genome of Intoshia linei affirms orthonectids as highly simplified spiralians.</title>
        <authorList>
            <person name="Mikhailov K.V."/>
            <person name="Slusarev G.S."/>
            <person name="Nikitin M.A."/>
            <person name="Logacheva M.D."/>
            <person name="Penin A."/>
            <person name="Aleoshin V."/>
            <person name="Panchin Y.V."/>
        </authorList>
    </citation>
    <scope>NUCLEOTIDE SEQUENCE [LARGE SCALE GENOMIC DNA]</scope>
    <source>
        <strain evidence="20">Intl2013</strain>
        <tissue evidence="20">Whole animal</tissue>
    </source>
</reference>
<keyword evidence="5 16" id="KW-0812">Transmembrane</keyword>
<evidence type="ECO:0000313" key="20">
    <source>
        <dbReference type="EMBL" id="OAF64984.1"/>
    </source>
</evidence>
<evidence type="ECO:0000313" key="21">
    <source>
        <dbReference type="Proteomes" id="UP000078046"/>
    </source>
</evidence>
<evidence type="ECO:0000256" key="7">
    <source>
        <dbReference type="ARBA" id="ARBA00022737"/>
    </source>
</evidence>
<keyword evidence="13" id="KW-0325">Glycoprotein</keyword>
<keyword evidence="6" id="KW-0479">Metal-binding</keyword>
<evidence type="ECO:0000256" key="6">
    <source>
        <dbReference type="ARBA" id="ARBA00022723"/>
    </source>
</evidence>
<accession>A0A177AUU5</accession>
<evidence type="ECO:0000256" key="10">
    <source>
        <dbReference type="ARBA" id="ARBA00022989"/>
    </source>
</evidence>
<keyword evidence="12 16" id="KW-0472">Membrane</keyword>
<dbReference type="InterPro" id="IPR005821">
    <property type="entry name" value="Ion_trans_dom"/>
</dbReference>
<dbReference type="PRINTS" id="PR00167">
    <property type="entry name" value="CACHANNEL"/>
</dbReference>
<dbReference type="AlphaFoldDB" id="A0A177AUU5"/>
<comment type="subcellular location">
    <subcellularLocation>
        <location evidence="1 15">Membrane</location>
        <topology evidence="1 15">Multi-pass membrane protein</topology>
    </subcellularLocation>
</comment>
<dbReference type="Gene3D" id="1.10.287.70">
    <property type="match status" value="1"/>
</dbReference>
<evidence type="ECO:0000256" key="2">
    <source>
        <dbReference type="ARBA" id="ARBA00022448"/>
    </source>
</evidence>
<dbReference type="InterPro" id="IPR002077">
    <property type="entry name" value="VDCCAlpha1"/>
</dbReference>
<keyword evidence="3 15" id="KW-0109">Calcium transport</keyword>
<keyword evidence="9 15" id="KW-0851">Voltage-gated channel</keyword>
<keyword evidence="7" id="KW-0677">Repeat</keyword>
<keyword evidence="14" id="KW-0407">Ion channel</keyword>
<dbReference type="GO" id="GO:0046872">
    <property type="term" value="F:metal ion binding"/>
    <property type="evidence" value="ECO:0007669"/>
    <property type="project" value="UniProtKB-KW"/>
</dbReference>
<name>A0A177AUU5_9BILA</name>
<dbReference type="FunFam" id="1.10.287.70:FF:000023">
    <property type="entry name" value="Voltage-dependent R-type calcium channel subunit alpha"/>
    <property type="match status" value="1"/>
</dbReference>
<evidence type="ECO:0000259" key="17">
    <source>
        <dbReference type="Pfam" id="PF00520"/>
    </source>
</evidence>
<feature type="transmembrane region" description="Helical" evidence="16">
    <location>
        <begin position="111"/>
        <end position="133"/>
    </location>
</feature>
<evidence type="ECO:0000256" key="4">
    <source>
        <dbReference type="ARBA" id="ARBA00022673"/>
    </source>
</evidence>
<keyword evidence="4 15" id="KW-0107">Calcium channel</keyword>
<dbReference type="Pfam" id="PF00520">
    <property type="entry name" value="Ion_trans"/>
    <property type="match status" value="1"/>
</dbReference>
<dbReference type="PANTHER" id="PTHR45628:SF7">
    <property type="entry name" value="VOLTAGE-DEPENDENT CALCIUM CHANNEL TYPE A SUBUNIT ALPHA-1"/>
    <property type="match status" value="1"/>
</dbReference>
<keyword evidence="21" id="KW-1185">Reference proteome</keyword>
<comment type="similarity">
    <text evidence="15">Belongs to the calcium channel alpha-1 subunit (TC 1.A.1.11) family.</text>
</comment>
<dbReference type="Gene3D" id="1.20.120.350">
    <property type="entry name" value="Voltage-gated potassium channels. Chain C"/>
    <property type="match status" value="1"/>
</dbReference>
<dbReference type="InterPro" id="IPR031649">
    <property type="entry name" value="GPHH_dom"/>
</dbReference>
<proteinExistence type="inferred from homology"/>
<dbReference type="InterPro" id="IPR050599">
    <property type="entry name" value="VDCC_alpha-1_subunit"/>
</dbReference>
<dbReference type="OrthoDB" id="416585at2759"/>
<evidence type="ECO:0000256" key="16">
    <source>
        <dbReference type="SAM" id="Phobius"/>
    </source>
</evidence>
<evidence type="ECO:0000256" key="8">
    <source>
        <dbReference type="ARBA" id="ARBA00022837"/>
    </source>
</evidence>
<evidence type="ECO:0000256" key="11">
    <source>
        <dbReference type="ARBA" id="ARBA00023065"/>
    </source>
</evidence>
<organism evidence="20 21">
    <name type="scientific">Intoshia linei</name>
    <dbReference type="NCBI Taxonomy" id="1819745"/>
    <lineage>
        <taxon>Eukaryota</taxon>
        <taxon>Metazoa</taxon>
        <taxon>Spiralia</taxon>
        <taxon>Lophotrochozoa</taxon>
        <taxon>Mesozoa</taxon>
        <taxon>Orthonectida</taxon>
        <taxon>Rhopaluridae</taxon>
        <taxon>Intoshia</taxon>
    </lineage>
</organism>
<evidence type="ECO:0000256" key="5">
    <source>
        <dbReference type="ARBA" id="ARBA00022692"/>
    </source>
</evidence>
<keyword evidence="11" id="KW-0406">Ion transport</keyword>
<evidence type="ECO:0000259" key="19">
    <source>
        <dbReference type="Pfam" id="PF16905"/>
    </source>
</evidence>
<evidence type="ECO:0000256" key="15">
    <source>
        <dbReference type="RuleBase" id="RU003808"/>
    </source>
</evidence>
<feature type="domain" description="Ion transport" evidence="17">
    <location>
        <begin position="9"/>
        <end position="233"/>
    </location>
</feature>
<sequence length="840" mass="97801">YYQYEKDEFYFMYTKVLGYFNIIFTSLFTIECILKLIAFGPKNYFRDAWNIFDFVTVLGSITDVVASEFENKFINLGFLRLFRAARLIKLLRQKANIRMLMWTFIQSFKQLPYVCLLMWMLFFIYAIIGMQLFGNISLENTLAITRQNNFRNFLQSVMLLFRCATGENWQEIMLSCMSGAACDPESTYGDKYECGLNISILYFVTFIFLSSFLMLNLFVAVIMDNFDYLTRDTSILGPHHLDEYVNAWSELDPNASGLANYVDVYDMLKRLEPPVGFGKNCPNRLAYRRFIRMDMMMDKDKKVHFNATLFALIRESLSIKMGSVYEMMELDKSLRNTIETLWPVYPKTKLDIILPYRNNIPVEVLTVGKMYACQLIIESWRASKLEKKPARSSYFTNLIGMANDPSNSSNVANFIKDAIKSNETINKLNNDNEKAIKIDIDSNKEDNKENKFIINELESKNVHIEIPKSIARRLSFGNFITPMKRDEFMDTRADENINKSNQLLQSVGGFLENVNKSVGNVIVNLMGNKHDTEKNVNKIQTKEVPISAQQIKNEKANFQKKIHLIKCKNRKSLDIIKYEYNNELAINSMPIHNHNKFHPHNQRELFPTDVNNSKLNQSQIYDNFNETTGLSEEKKCTFQQTTMDDKIQKYDYMHHNSYKKREMYSRLMSQGVSYGSSRPVDSIIDDFHSYSSCSTEAYASHNSFIRDIYQIDSVSSIWDSSAASELMNCGLISMESRRNVPGNKTHNTNTQYYSNIDDDQINNSWYTKSENILKGNTNYAEQMNIVRNTTSMNPLKSVNKKKFQQNENVSESNKNFLYRRYLPCPQNGSYYHVQDKNKNE</sequence>
<dbReference type="InterPro" id="IPR027359">
    <property type="entry name" value="Volt_channel_dom_sf"/>
</dbReference>
<feature type="transmembrane region" description="Helical" evidence="16">
    <location>
        <begin position="200"/>
        <end position="222"/>
    </location>
</feature>
<keyword evidence="8 15" id="KW-0106">Calcium</keyword>
<dbReference type="EMBL" id="LWCA01001508">
    <property type="protein sequence ID" value="OAF64984.1"/>
    <property type="molecule type" value="Genomic_DNA"/>
</dbReference>
<dbReference type="Pfam" id="PF08763">
    <property type="entry name" value="Ca_chan_IQ"/>
    <property type="match status" value="1"/>
</dbReference>
<dbReference type="Pfam" id="PF16905">
    <property type="entry name" value="GPHH"/>
    <property type="match status" value="1"/>
</dbReference>
<keyword evidence="10 16" id="KW-1133">Transmembrane helix</keyword>
<feature type="domain" description="Voltage-dependent L-type calcium channel IQ-associated" evidence="19">
    <location>
        <begin position="243"/>
        <end position="295"/>
    </location>
</feature>
<evidence type="ECO:0000256" key="13">
    <source>
        <dbReference type="ARBA" id="ARBA00023180"/>
    </source>
</evidence>
<evidence type="ECO:0000256" key="3">
    <source>
        <dbReference type="ARBA" id="ARBA00022568"/>
    </source>
</evidence>
<feature type="transmembrane region" description="Helical" evidence="16">
    <location>
        <begin position="16"/>
        <end position="37"/>
    </location>
</feature>
<dbReference type="Proteomes" id="UP000078046">
    <property type="component" value="Unassembled WGS sequence"/>
</dbReference>